<name>A0A2R8CI97_9GAMM</name>
<organism evidence="8 9">
    <name type="scientific">Kushneria phyllosphaerae</name>
    <dbReference type="NCBI Taxonomy" id="2100822"/>
    <lineage>
        <taxon>Bacteria</taxon>
        <taxon>Pseudomonadati</taxon>
        <taxon>Pseudomonadota</taxon>
        <taxon>Gammaproteobacteria</taxon>
        <taxon>Oceanospirillales</taxon>
        <taxon>Halomonadaceae</taxon>
        <taxon>Kushneria</taxon>
    </lineage>
</organism>
<keyword evidence="2 6" id="KW-0288">FMN</keyword>
<dbReference type="InterPro" id="IPR050104">
    <property type="entry name" value="FMN-dep_NADH:Q_OxRdtase_AzoR1"/>
</dbReference>
<gene>
    <name evidence="8" type="primary">azoR1</name>
    <name evidence="6" type="synonym">azoR</name>
    <name evidence="8" type="ORF">KSP9073_00628</name>
</gene>
<keyword evidence="3 6" id="KW-0560">Oxidoreductase</keyword>
<accession>A0A2R8CI97</accession>
<dbReference type="GO" id="GO:0016652">
    <property type="term" value="F:oxidoreductase activity, acting on NAD(P)H as acceptor"/>
    <property type="evidence" value="ECO:0007669"/>
    <property type="project" value="UniProtKB-UniRule"/>
</dbReference>
<dbReference type="RefSeq" id="WP_108841473.1">
    <property type="nucleotide sequence ID" value="NZ_ONZI01000001.1"/>
</dbReference>
<dbReference type="EMBL" id="ONZI01000001">
    <property type="protein sequence ID" value="SPJ32627.1"/>
    <property type="molecule type" value="Genomic_DNA"/>
</dbReference>
<comment type="catalytic activity">
    <reaction evidence="6">
        <text>2 a quinone + NADH + H(+) = 2 a 1,4-benzosemiquinone + NAD(+)</text>
        <dbReference type="Rhea" id="RHEA:65952"/>
        <dbReference type="ChEBI" id="CHEBI:15378"/>
        <dbReference type="ChEBI" id="CHEBI:57540"/>
        <dbReference type="ChEBI" id="CHEBI:57945"/>
        <dbReference type="ChEBI" id="CHEBI:132124"/>
        <dbReference type="ChEBI" id="CHEBI:134225"/>
    </reaction>
</comment>
<dbReference type="Gene3D" id="3.40.50.360">
    <property type="match status" value="1"/>
</dbReference>
<feature type="domain" description="Flavodoxin-like fold" evidence="7">
    <location>
        <begin position="3"/>
        <end position="206"/>
    </location>
</feature>
<protein>
    <recommendedName>
        <fullName evidence="6">FMN dependent NADH:quinone oxidoreductase</fullName>
        <ecNumber evidence="6">1.6.5.-</ecNumber>
    </recommendedName>
    <alternativeName>
        <fullName evidence="6">Azo-dye reductase</fullName>
    </alternativeName>
    <alternativeName>
        <fullName evidence="6">FMN-dependent NADH-azo compound oxidoreductase</fullName>
    </alternativeName>
    <alternativeName>
        <fullName evidence="6">FMN-dependent NADH-azoreductase</fullName>
        <ecNumber evidence="6">1.7.1.17</ecNumber>
    </alternativeName>
</protein>
<comment type="function">
    <text evidence="6">Also exhibits azoreductase activity. Catalyzes the reductive cleavage of the azo bond in aromatic azo compounds to the corresponding amines.</text>
</comment>
<reference evidence="9" key="1">
    <citation type="submission" date="2018-03" db="EMBL/GenBank/DDBJ databases">
        <authorList>
            <person name="Navarro De La Torre S."/>
        </authorList>
    </citation>
    <scope>NUCLEOTIDE SEQUENCE [LARGE SCALE GENOMIC DNA]</scope>
    <source>
        <strain evidence="9">EAod3</strain>
    </source>
</reference>
<comment type="function">
    <text evidence="6">Quinone reductase that provides resistance to thiol-specific stress caused by electrophilic quinones.</text>
</comment>
<keyword evidence="9" id="KW-1185">Reference proteome</keyword>
<dbReference type="InterPro" id="IPR029039">
    <property type="entry name" value="Flavoprotein-like_sf"/>
</dbReference>
<evidence type="ECO:0000259" key="7">
    <source>
        <dbReference type="Pfam" id="PF02525"/>
    </source>
</evidence>
<evidence type="ECO:0000256" key="6">
    <source>
        <dbReference type="HAMAP-Rule" id="MF_01216"/>
    </source>
</evidence>
<evidence type="ECO:0000256" key="5">
    <source>
        <dbReference type="ARBA" id="ARBA00048542"/>
    </source>
</evidence>
<evidence type="ECO:0000256" key="4">
    <source>
        <dbReference type="ARBA" id="ARBA00023027"/>
    </source>
</evidence>
<comment type="subunit">
    <text evidence="6">Homodimer.</text>
</comment>
<comment type="caution">
    <text evidence="6">Lacks conserved residue(s) required for the propagation of feature annotation.</text>
</comment>
<evidence type="ECO:0000313" key="8">
    <source>
        <dbReference type="EMBL" id="SPJ32627.1"/>
    </source>
</evidence>
<dbReference type="OrthoDB" id="9787136at2"/>
<sequence length="216" mass="23864">MTSILRISASARRTRSLTRMQGDLFMECWNEIGPETSLVVRDVGLNPPAIISEDWIAAAFRPPSERSKKDIELLAESNHLIEELEQADLILVTTPMYNYGMPAALKAWVDQVVRVGRTFTFDLARGDRPLAPTLSGKTLVLLTASGEFGFAAGELNEGAGHLLPHLQSVAKYLGATDIHHIGIEYQEFCDTRFENSRANAIKAIRQLALQLSSTIK</sequence>
<dbReference type="GO" id="GO:0010181">
    <property type="term" value="F:FMN binding"/>
    <property type="evidence" value="ECO:0007669"/>
    <property type="project" value="UniProtKB-UniRule"/>
</dbReference>
<evidence type="ECO:0000256" key="2">
    <source>
        <dbReference type="ARBA" id="ARBA00022643"/>
    </source>
</evidence>
<evidence type="ECO:0000256" key="3">
    <source>
        <dbReference type="ARBA" id="ARBA00023002"/>
    </source>
</evidence>
<dbReference type="GO" id="GO:0009055">
    <property type="term" value="F:electron transfer activity"/>
    <property type="evidence" value="ECO:0007669"/>
    <property type="project" value="UniProtKB-UniRule"/>
</dbReference>
<dbReference type="EC" id="1.6.5.-" evidence="6"/>
<dbReference type="AlphaFoldDB" id="A0A2R8CI97"/>
<dbReference type="InterPro" id="IPR023048">
    <property type="entry name" value="NADH:quinone_OxRdtase_FMN_depd"/>
</dbReference>
<dbReference type="SUPFAM" id="SSF52218">
    <property type="entry name" value="Flavoproteins"/>
    <property type="match status" value="1"/>
</dbReference>
<keyword evidence="1 6" id="KW-0285">Flavoprotein</keyword>
<evidence type="ECO:0000256" key="1">
    <source>
        <dbReference type="ARBA" id="ARBA00022630"/>
    </source>
</evidence>
<proteinExistence type="inferred from homology"/>
<dbReference type="InterPro" id="IPR003680">
    <property type="entry name" value="Flavodoxin_fold"/>
</dbReference>
<comment type="cofactor">
    <cofactor evidence="6">
        <name>FMN</name>
        <dbReference type="ChEBI" id="CHEBI:58210"/>
    </cofactor>
    <text evidence="6">Binds 1 FMN per subunit.</text>
</comment>
<dbReference type="Pfam" id="PF02525">
    <property type="entry name" value="Flavodoxin_2"/>
    <property type="match status" value="1"/>
</dbReference>
<evidence type="ECO:0000313" key="9">
    <source>
        <dbReference type="Proteomes" id="UP000244934"/>
    </source>
</evidence>
<dbReference type="PANTHER" id="PTHR43741">
    <property type="entry name" value="FMN-DEPENDENT NADH-AZOREDUCTASE 1"/>
    <property type="match status" value="1"/>
</dbReference>
<dbReference type="Proteomes" id="UP000244934">
    <property type="component" value="Unassembled WGS sequence"/>
</dbReference>
<comment type="catalytic activity">
    <reaction evidence="5">
        <text>N,N-dimethyl-1,4-phenylenediamine + anthranilate + 2 NAD(+) = 2-(4-dimethylaminophenyl)diazenylbenzoate + 2 NADH + 2 H(+)</text>
        <dbReference type="Rhea" id="RHEA:55872"/>
        <dbReference type="ChEBI" id="CHEBI:15378"/>
        <dbReference type="ChEBI" id="CHEBI:15783"/>
        <dbReference type="ChEBI" id="CHEBI:16567"/>
        <dbReference type="ChEBI" id="CHEBI:57540"/>
        <dbReference type="ChEBI" id="CHEBI:57945"/>
        <dbReference type="ChEBI" id="CHEBI:71579"/>
        <dbReference type="EC" id="1.7.1.17"/>
    </reaction>
    <physiologicalReaction direction="right-to-left" evidence="5">
        <dbReference type="Rhea" id="RHEA:55874"/>
    </physiologicalReaction>
</comment>
<dbReference type="EC" id="1.7.1.17" evidence="6"/>
<comment type="similarity">
    <text evidence="6">Belongs to the azoreductase type 1 family.</text>
</comment>
<dbReference type="HAMAP" id="MF_01216">
    <property type="entry name" value="Azoreductase_type1"/>
    <property type="match status" value="1"/>
</dbReference>
<dbReference type="GO" id="GO:0016655">
    <property type="term" value="F:oxidoreductase activity, acting on NAD(P)H, quinone or similar compound as acceptor"/>
    <property type="evidence" value="ECO:0007669"/>
    <property type="project" value="InterPro"/>
</dbReference>
<dbReference type="PANTHER" id="PTHR43741:SF2">
    <property type="entry name" value="FMN-DEPENDENT NADH:QUINONE OXIDOREDUCTASE"/>
    <property type="match status" value="1"/>
</dbReference>
<keyword evidence="4 6" id="KW-0520">NAD</keyword>
<feature type="binding site" evidence="6">
    <location>
        <position position="10"/>
    </location>
    <ligand>
        <name>FMN</name>
        <dbReference type="ChEBI" id="CHEBI:58210"/>
    </ligand>
</feature>